<dbReference type="AlphaFoldDB" id="A0A8J2LCB2"/>
<gene>
    <name evidence="3" type="ORF">AFUS01_LOCUS42536</name>
</gene>
<organism evidence="3 4">
    <name type="scientific">Allacma fusca</name>
    <dbReference type="NCBI Taxonomy" id="39272"/>
    <lineage>
        <taxon>Eukaryota</taxon>
        <taxon>Metazoa</taxon>
        <taxon>Ecdysozoa</taxon>
        <taxon>Arthropoda</taxon>
        <taxon>Hexapoda</taxon>
        <taxon>Collembola</taxon>
        <taxon>Symphypleona</taxon>
        <taxon>Sminthuridae</taxon>
        <taxon>Allacma</taxon>
    </lineage>
</organism>
<feature type="domain" description="Integrase catalytic" evidence="2">
    <location>
        <begin position="343"/>
        <end position="534"/>
    </location>
</feature>
<feature type="region of interest" description="Disordered" evidence="1">
    <location>
        <begin position="168"/>
        <end position="190"/>
    </location>
</feature>
<dbReference type="Proteomes" id="UP000708208">
    <property type="component" value="Unassembled WGS sequence"/>
</dbReference>
<dbReference type="InterPro" id="IPR040676">
    <property type="entry name" value="DUF5641"/>
</dbReference>
<dbReference type="Pfam" id="PF17921">
    <property type="entry name" value="Integrase_H2C2"/>
    <property type="match status" value="1"/>
</dbReference>
<evidence type="ECO:0000256" key="1">
    <source>
        <dbReference type="SAM" id="MobiDB-lite"/>
    </source>
</evidence>
<dbReference type="Pfam" id="PF18701">
    <property type="entry name" value="DUF5641"/>
    <property type="match status" value="1"/>
</dbReference>
<sequence>MDELIAKRKTLRGRLTRLKNKADDPVAQQWDIDTVNLYEKHVDDLRAEIHCLYEDILASCPTEEEEHQRQCDEYVDRCDEVELTIKRILRGLLGGRPLNQNRRLSRNQAVPNEVSTKLPKLDIPKFSDDRAAILNSSECGKPKPQQSQPKQGSTIDAKRVSKNITRCFTWNNQPPPQQSQRLSANTASFNKSSTTTQLSRYLQDVPAANRVAIIQESLPYESWHHVSGIENPADCASRGLKPADLLQHDLWCYGPQWLKDVDAKFITTDATNLSMYKTDLEQEHVNQLHGGTQLVLATIQRRFWIVNGRDAVRRQIRRCVLCSRFRAESASQMMSDLPSVRVNPQRPFSKAGIDYTGPFLLRKSRGKGNKNYKGYISLFICMVTRAVHLEVVSSLSSQDFISALKTFIARRGQPSDLYSDCGRNFVGADKELKQQWKSVSFTNEIGTFMGMKQIKWHFNPPASPHFGGLREAGMKSLKHHLTRAMGSCVFTYEDMQTIVCQIEACLNSRPLTQLTSDPNDYSTLTPGHFLIGDAMTALPEQNHSCEPESVLTRWKMMQRVVQHFWKRWSCEYLSKLQQRPKWLSTRPTLQTGDLVLVKVKRFPPLKWKMARIVEAHPGADGLSRVFTIRTADGIFKRPLIKLCPLPIDPTS</sequence>
<reference evidence="3" key="1">
    <citation type="submission" date="2021-06" db="EMBL/GenBank/DDBJ databases">
        <authorList>
            <person name="Hodson N. C."/>
            <person name="Mongue J. A."/>
            <person name="Jaron S. K."/>
        </authorList>
    </citation>
    <scope>NUCLEOTIDE SEQUENCE</scope>
</reference>
<accession>A0A8J2LCB2</accession>
<comment type="caution">
    <text evidence="3">The sequence shown here is derived from an EMBL/GenBank/DDBJ whole genome shotgun (WGS) entry which is preliminary data.</text>
</comment>
<feature type="compositionally biased region" description="Polar residues" evidence="1">
    <location>
        <begin position="106"/>
        <end position="115"/>
    </location>
</feature>
<dbReference type="InterPro" id="IPR001584">
    <property type="entry name" value="Integrase_cat-core"/>
</dbReference>
<evidence type="ECO:0000313" key="3">
    <source>
        <dbReference type="EMBL" id="CAG7832877.1"/>
    </source>
</evidence>
<protein>
    <recommendedName>
        <fullName evidence="2">Integrase catalytic domain-containing protein</fullName>
    </recommendedName>
</protein>
<keyword evidence="4" id="KW-1185">Reference proteome</keyword>
<evidence type="ECO:0000313" key="4">
    <source>
        <dbReference type="Proteomes" id="UP000708208"/>
    </source>
</evidence>
<dbReference type="InterPro" id="IPR041588">
    <property type="entry name" value="Integrase_H2C2"/>
</dbReference>
<evidence type="ECO:0000259" key="2">
    <source>
        <dbReference type="PROSITE" id="PS50994"/>
    </source>
</evidence>
<feature type="compositionally biased region" description="Low complexity" evidence="1">
    <location>
        <begin position="142"/>
        <end position="153"/>
    </location>
</feature>
<dbReference type="PANTHER" id="PTHR47331">
    <property type="entry name" value="PHD-TYPE DOMAIN-CONTAINING PROTEIN"/>
    <property type="match status" value="1"/>
</dbReference>
<feature type="region of interest" description="Disordered" evidence="1">
    <location>
        <begin position="96"/>
        <end position="115"/>
    </location>
</feature>
<feature type="region of interest" description="Disordered" evidence="1">
    <location>
        <begin position="136"/>
        <end position="156"/>
    </location>
</feature>
<dbReference type="GO" id="GO:0015074">
    <property type="term" value="P:DNA integration"/>
    <property type="evidence" value="ECO:0007669"/>
    <property type="project" value="InterPro"/>
</dbReference>
<proteinExistence type="predicted"/>
<name>A0A8J2LCB2_9HEXA</name>
<dbReference type="PROSITE" id="PS50994">
    <property type="entry name" value="INTEGRASE"/>
    <property type="match status" value="1"/>
</dbReference>
<dbReference type="OrthoDB" id="5984724at2759"/>
<dbReference type="EMBL" id="CAJVCH010567456">
    <property type="protein sequence ID" value="CAG7832877.1"/>
    <property type="molecule type" value="Genomic_DNA"/>
</dbReference>